<sequence length="230" mass="25680">MCVEQFRRLWLCGIDKKSVLMIRVLGGMYFVVGFVLIVVGGGLIVPHVVREMDAINSELRVELVDSKIVGTVDFSQGVLGLVYAGISPVACNMIENTGAPLCYGYCPGPKVGNHYLWCDTYNVTWSNISTYNFLIGVNYRSQFVVMEEKSVYGVTDVRPLIAQFRSKEVYCPDIYSCSYDKYPKKIVGGIIGMSVYAGVILILLCFAVDLHYFAKHQLIINKIATEFPLL</sequence>
<feature type="transmembrane region" description="Helical" evidence="1">
    <location>
        <begin position="186"/>
        <end position="208"/>
    </location>
</feature>
<proteinExistence type="predicted"/>
<feature type="transmembrane region" description="Helical" evidence="1">
    <location>
        <begin position="20"/>
        <end position="45"/>
    </location>
</feature>
<accession>A0A3G5A5W6</accession>
<evidence type="ECO:0000313" key="2">
    <source>
        <dbReference type="EMBL" id="AYV82636.1"/>
    </source>
</evidence>
<gene>
    <name evidence="2" type="ORF">Hyperionvirus2_4</name>
</gene>
<keyword evidence="1" id="KW-0812">Transmembrane</keyword>
<keyword evidence="1" id="KW-0472">Membrane</keyword>
<name>A0A3G5A5W6_9VIRU</name>
<evidence type="ECO:0000256" key="1">
    <source>
        <dbReference type="SAM" id="Phobius"/>
    </source>
</evidence>
<protein>
    <submittedName>
        <fullName evidence="2">Uncharacterized protein</fullName>
    </submittedName>
</protein>
<keyword evidence="1" id="KW-1133">Transmembrane helix</keyword>
<dbReference type="EMBL" id="MK072384">
    <property type="protein sequence ID" value="AYV82636.1"/>
    <property type="molecule type" value="Genomic_DNA"/>
</dbReference>
<reference evidence="2" key="1">
    <citation type="submission" date="2018-10" db="EMBL/GenBank/DDBJ databases">
        <title>Hidden diversity of soil giant viruses.</title>
        <authorList>
            <person name="Schulz F."/>
            <person name="Alteio L."/>
            <person name="Goudeau D."/>
            <person name="Ryan E.M."/>
            <person name="Malmstrom R.R."/>
            <person name="Blanchard J."/>
            <person name="Woyke T."/>
        </authorList>
    </citation>
    <scope>NUCLEOTIDE SEQUENCE</scope>
    <source>
        <strain evidence="2">HYV1</strain>
    </source>
</reference>
<organism evidence="2">
    <name type="scientific">Hyperionvirus sp</name>
    <dbReference type="NCBI Taxonomy" id="2487770"/>
    <lineage>
        <taxon>Viruses</taxon>
        <taxon>Varidnaviria</taxon>
        <taxon>Bamfordvirae</taxon>
        <taxon>Nucleocytoviricota</taxon>
        <taxon>Megaviricetes</taxon>
        <taxon>Imitervirales</taxon>
        <taxon>Mimiviridae</taxon>
        <taxon>Klosneuvirinae</taxon>
    </lineage>
</organism>